<evidence type="ECO:0000256" key="3">
    <source>
        <dbReference type="ARBA" id="ARBA00022729"/>
    </source>
</evidence>
<dbReference type="Pfam" id="PF00082">
    <property type="entry name" value="Peptidase_S8"/>
    <property type="match status" value="1"/>
</dbReference>
<evidence type="ECO:0000256" key="4">
    <source>
        <dbReference type="ARBA" id="ARBA00022801"/>
    </source>
</evidence>
<dbReference type="InterPro" id="IPR015500">
    <property type="entry name" value="Peptidase_S8_subtilisin-rel"/>
</dbReference>
<dbReference type="PRINTS" id="PR00723">
    <property type="entry name" value="SUBTILISIN"/>
</dbReference>
<feature type="active site" description="Charge relay system" evidence="6">
    <location>
        <position position="166"/>
    </location>
</feature>
<dbReference type="PANTHER" id="PTHR43806">
    <property type="entry name" value="PEPTIDASE S8"/>
    <property type="match status" value="1"/>
</dbReference>
<dbReference type="InterPro" id="IPR023827">
    <property type="entry name" value="Peptidase_S8_Asp-AS"/>
</dbReference>
<dbReference type="SUPFAM" id="SSF52743">
    <property type="entry name" value="Subtilisin-like"/>
    <property type="match status" value="1"/>
</dbReference>
<dbReference type="InterPro" id="IPR023828">
    <property type="entry name" value="Peptidase_S8_Ser-AS"/>
</dbReference>
<gene>
    <name evidence="11" type="ORF">BST85_10315</name>
</gene>
<organism evidence="11 12">
    <name type="scientific">Aureitalea marina</name>
    <dbReference type="NCBI Taxonomy" id="930804"/>
    <lineage>
        <taxon>Bacteria</taxon>
        <taxon>Pseudomonadati</taxon>
        <taxon>Bacteroidota</taxon>
        <taxon>Flavobacteriia</taxon>
        <taxon>Flavobacteriales</taxon>
        <taxon>Flavobacteriaceae</taxon>
        <taxon>Aureitalea</taxon>
    </lineage>
</organism>
<protein>
    <recommendedName>
        <fullName evidence="13">Peptidase S8</fullName>
    </recommendedName>
</protein>
<dbReference type="InterPro" id="IPR026444">
    <property type="entry name" value="Secre_tail"/>
</dbReference>
<evidence type="ECO:0000256" key="6">
    <source>
        <dbReference type="PROSITE-ProRule" id="PRU01240"/>
    </source>
</evidence>
<evidence type="ECO:0000256" key="1">
    <source>
        <dbReference type="ARBA" id="ARBA00011073"/>
    </source>
</evidence>
<feature type="active site" description="Charge relay system" evidence="6">
    <location>
        <position position="401"/>
    </location>
</feature>
<comment type="similarity">
    <text evidence="1 6 7">Belongs to the peptidase S8 family.</text>
</comment>
<dbReference type="PROSITE" id="PS00136">
    <property type="entry name" value="SUBTILASE_ASP"/>
    <property type="match status" value="1"/>
</dbReference>
<name>A0A2S7KRH8_9FLAO</name>
<dbReference type="GO" id="GO:0006508">
    <property type="term" value="P:proteolysis"/>
    <property type="evidence" value="ECO:0007669"/>
    <property type="project" value="UniProtKB-KW"/>
</dbReference>
<dbReference type="InterPro" id="IPR000209">
    <property type="entry name" value="Peptidase_S8/S53_dom"/>
</dbReference>
<feature type="active site" description="Charge relay system" evidence="6">
    <location>
        <position position="241"/>
    </location>
</feature>
<dbReference type="InterPro" id="IPR050131">
    <property type="entry name" value="Peptidase_S8_subtilisin-like"/>
</dbReference>
<dbReference type="Pfam" id="PF18962">
    <property type="entry name" value="Por_Secre_tail"/>
    <property type="match status" value="1"/>
</dbReference>
<keyword evidence="5 6" id="KW-0720">Serine protease</keyword>
<accession>A0A2S7KRH8</accession>
<dbReference type="PROSITE" id="PS00137">
    <property type="entry name" value="SUBTILASE_HIS"/>
    <property type="match status" value="1"/>
</dbReference>
<evidence type="ECO:0000313" key="12">
    <source>
        <dbReference type="Proteomes" id="UP000239800"/>
    </source>
</evidence>
<evidence type="ECO:0000256" key="2">
    <source>
        <dbReference type="ARBA" id="ARBA00022670"/>
    </source>
</evidence>
<feature type="signal peptide" evidence="8">
    <location>
        <begin position="1"/>
        <end position="21"/>
    </location>
</feature>
<evidence type="ECO:0000259" key="10">
    <source>
        <dbReference type="Pfam" id="PF18962"/>
    </source>
</evidence>
<dbReference type="OrthoDB" id="1055762at2"/>
<feature type="domain" description="Peptidase S8/S53" evidence="9">
    <location>
        <begin position="160"/>
        <end position="458"/>
    </location>
</feature>
<dbReference type="PROSITE" id="PS00138">
    <property type="entry name" value="SUBTILASE_SER"/>
    <property type="match status" value="1"/>
</dbReference>
<keyword evidence="4 6" id="KW-0378">Hydrolase</keyword>
<dbReference type="NCBIfam" id="TIGR04183">
    <property type="entry name" value="Por_Secre_tail"/>
    <property type="match status" value="1"/>
</dbReference>
<evidence type="ECO:0008006" key="13">
    <source>
        <dbReference type="Google" id="ProtNLM"/>
    </source>
</evidence>
<dbReference type="GO" id="GO:0004252">
    <property type="term" value="F:serine-type endopeptidase activity"/>
    <property type="evidence" value="ECO:0007669"/>
    <property type="project" value="UniProtKB-UniRule"/>
</dbReference>
<dbReference type="PANTHER" id="PTHR43806:SF11">
    <property type="entry name" value="CEREVISIN-RELATED"/>
    <property type="match status" value="1"/>
</dbReference>
<evidence type="ECO:0000313" key="11">
    <source>
        <dbReference type="EMBL" id="PQB05232.1"/>
    </source>
</evidence>
<dbReference type="EMBL" id="MQUB01000001">
    <property type="protein sequence ID" value="PQB05232.1"/>
    <property type="molecule type" value="Genomic_DNA"/>
</dbReference>
<evidence type="ECO:0000259" key="9">
    <source>
        <dbReference type="Pfam" id="PF00082"/>
    </source>
</evidence>
<dbReference type="InterPro" id="IPR036852">
    <property type="entry name" value="Peptidase_S8/S53_dom_sf"/>
</dbReference>
<keyword evidence="2 6" id="KW-0645">Protease</keyword>
<feature type="domain" description="Secretion system C-terminal sorting" evidence="10">
    <location>
        <begin position="488"/>
        <end position="561"/>
    </location>
</feature>
<dbReference type="Gene3D" id="3.40.50.200">
    <property type="entry name" value="Peptidase S8/S53 domain"/>
    <property type="match status" value="1"/>
</dbReference>
<dbReference type="PROSITE" id="PS51892">
    <property type="entry name" value="SUBTILASE"/>
    <property type="match status" value="1"/>
</dbReference>
<evidence type="ECO:0000256" key="5">
    <source>
        <dbReference type="ARBA" id="ARBA00022825"/>
    </source>
</evidence>
<dbReference type="InterPro" id="IPR022398">
    <property type="entry name" value="Peptidase_S8_His-AS"/>
</dbReference>
<evidence type="ECO:0000256" key="8">
    <source>
        <dbReference type="SAM" id="SignalP"/>
    </source>
</evidence>
<proteinExistence type="inferred from homology"/>
<feature type="chain" id="PRO_5015702166" description="Peptidase S8" evidence="8">
    <location>
        <begin position="22"/>
        <end position="563"/>
    </location>
</feature>
<keyword evidence="3 8" id="KW-0732">Signal</keyword>
<sequence length="563" mass="60319">MKKTITLFISLFILVFGSAIAQTVSFQGNTYRMINNQWHMSGENGMDFPLVENTISIKIDQRATDDAITAFEQNNELTRLRKAITGWVDYQIAEGTDPFQKAQQLQGQQVVSQLEFPTIGYYTLIPDDALFPNSWHLMQDNDADIDIEEAWDVTTGDPSIAVAILDSGVDWIHQDLGMGEDSHSNIFLNPGEDAWADPNDPSTGNGIDDDGNGLIDDWKGWNFSNNWNDARQDQQGNQFFHGTHVSGIVAAKTNNDEGISGVAGGWNSEGAKLLPCAVGITGPNGSVLDDAILYAAEIGARQVQLSLTVGTSQAIIDAVELAYNDFGVIIVNASGNNGSTNSVGFPGNLENVWAIGATNQNDFRAGFSNHGPQLFISAPGVSIWSTQLVSGSDYGTSDGTSFASPIASGVIALMLSVNPDLTPEEVKEILKETADKVGGYDYDWNKDDPGHSRQLGYGRINAKAAVDMAAQTLGLASSNGLEGIILSPNPANDVLDLRLPVQMGDGVQIGITALNGQVVRDNIRPSRISGNTATLDVQDLSSGVYLIRVTSGGDSIVKKFVKN</sequence>
<comment type="caution">
    <text evidence="11">The sequence shown here is derived from an EMBL/GenBank/DDBJ whole genome shotgun (WGS) entry which is preliminary data.</text>
</comment>
<dbReference type="RefSeq" id="WP_104813167.1">
    <property type="nucleotide sequence ID" value="NZ_MQUB01000001.1"/>
</dbReference>
<reference evidence="11 12" key="1">
    <citation type="submission" date="2016-11" db="EMBL/GenBank/DDBJ databases">
        <title>Trade-off between light-utilization and light-protection in marine flavobacteria.</title>
        <authorList>
            <person name="Kumagai Y."/>
        </authorList>
    </citation>
    <scope>NUCLEOTIDE SEQUENCE [LARGE SCALE GENOMIC DNA]</scope>
    <source>
        <strain evidence="11 12">NBRC 107741</strain>
    </source>
</reference>
<dbReference type="AlphaFoldDB" id="A0A2S7KRH8"/>
<dbReference type="Proteomes" id="UP000239800">
    <property type="component" value="Unassembled WGS sequence"/>
</dbReference>
<evidence type="ECO:0000256" key="7">
    <source>
        <dbReference type="RuleBase" id="RU003355"/>
    </source>
</evidence>
<keyword evidence="12" id="KW-1185">Reference proteome</keyword>